<dbReference type="InterPro" id="IPR031325">
    <property type="entry name" value="RHS_repeat"/>
</dbReference>
<dbReference type="SUPFAM" id="SSF51294">
    <property type="entry name" value="Hedgehog/intein (Hint) domain"/>
    <property type="match status" value="1"/>
</dbReference>
<dbReference type="Pfam" id="PF05345">
    <property type="entry name" value="He_PIG"/>
    <property type="match status" value="2"/>
</dbReference>
<organism evidence="6 7">
    <name type="scientific">Oricola cellulosilytica</name>
    <dbReference type="NCBI Taxonomy" id="1429082"/>
    <lineage>
        <taxon>Bacteria</taxon>
        <taxon>Pseudomonadati</taxon>
        <taxon>Pseudomonadota</taxon>
        <taxon>Alphaproteobacteria</taxon>
        <taxon>Hyphomicrobiales</taxon>
        <taxon>Ahrensiaceae</taxon>
        <taxon>Oricola</taxon>
    </lineage>
</organism>
<dbReference type="Gene3D" id="2.130.10.130">
    <property type="entry name" value="Integrin alpha, N-terminal"/>
    <property type="match status" value="1"/>
</dbReference>
<dbReference type="SMART" id="SM00306">
    <property type="entry name" value="HintN"/>
    <property type="match status" value="1"/>
</dbReference>
<dbReference type="InterPro" id="IPR022385">
    <property type="entry name" value="Rhs_assc_core"/>
</dbReference>
<dbReference type="Gene3D" id="2.60.40.10">
    <property type="entry name" value="Immunoglobulins"/>
    <property type="match status" value="7"/>
</dbReference>
<evidence type="ECO:0000313" key="6">
    <source>
        <dbReference type="EMBL" id="TCD16654.1"/>
    </source>
</evidence>
<feature type="chain" id="PRO_5020823911" evidence="3">
    <location>
        <begin position="33"/>
        <end position="3243"/>
    </location>
</feature>
<feature type="domain" description="Hint" evidence="5">
    <location>
        <begin position="2951"/>
        <end position="3082"/>
    </location>
</feature>
<feature type="domain" description="PKD/Chitinase" evidence="4">
    <location>
        <begin position="130"/>
        <end position="224"/>
    </location>
</feature>
<dbReference type="SMART" id="SM00089">
    <property type="entry name" value="PKD"/>
    <property type="match status" value="4"/>
</dbReference>
<evidence type="ECO:0000256" key="2">
    <source>
        <dbReference type="ARBA" id="ARBA00022737"/>
    </source>
</evidence>
<evidence type="ECO:0000259" key="5">
    <source>
        <dbReference type="SMART" id="SM00306"/>
    </source>
</evidence>
<dbReference type="InterPro" id="IPR056823">
    <property type="entry name" value="TEN-like_YD-shell"/>
</dbReference>
<feature type="domain" description="PKD/Chitinase" evidence="4">
    <location>
        <begin position="788"/>
        <end position="874"/>
    </location>
</feature>
<dbReference type="Gene3D" id="2.170.16.10">
    <property type="entry name" value="Hedgehog/Intein (Hint) domain"/>
    <property type="match status" value="1"/>
</dbReference>
<dbReference type="PROSITE" id="PS50817">
    <property type="entry name" value="INTEIN_N_TER"/>
    <property type="match status" value="1"/>
</dbReference>
<dbReference type="InterPro" id="IPR003615">
    <property type="entry name" value="HNH_nuc"/>
</dbReference>
<feature type="domain" description="PKD/Chitinase" evidence="4">
    <location>
        <begin position="876"/>
        <end position="963"/>
    </location>
</feature>
<dbReference type="NCBIfam" id="TIGR01643">
    <property type="entry name" value="YD_repeat_2x"/>
    <property type="match status" value="11"/>
</dbReference>
<dbReference type="InterPro" id="IPR013517">
    <property type="entry name" value="FG-GAP"/>
</dbReference>
<dbReference type="SUPFAM" id="SSF49299">
    <property type="entry name" value="PKD domain"/>
    <property type="match status" value="3"/>
</dbReference>
<dbReference type="InterPro" id="IPR006141">
    <property type="entry name" value="Intein_N"/>
</dbReference>
<feature type="signal peptide" evidence="3">
    <location>
        <begin position="1"/>
        <end position="32"/>
    </location>
</feature>
<dbReference type="NCBIfam" id="TIGR03696">
    <property type="entry name" value="Rhs_assc_core"/>
    <property type="match status" value="1"/>
</dbReference>
<dbReference type="InterPro" id="IPR000601">
    <property type="entry name" value="PKD_dom"/>
</dbReference>
<dbReference type="PANTHER" id="PTHR32305">
    <property type="match status" value="1"/>
</dbReference>
<comment type="caution">
    <text evidence="6">The sequence shown here is derived from an EMBL/GenBank/DDBJ whole genome shotgun (WGS) entry which is preliminary data.</text>
</comment>
<name>A0A4R0PJ59_9HYPH</name>
<evidence type="ECO:0000259" key="4">
    <source>
        <dbReference type="SMART" id="SM00089"/>
    </source>
</evidence>
<dbReference type="InterPro" id="IPR035986">
    <property type="entry name" value="PKD_dom_sf"/>
</dbReference>
<dbReference type="InterPro" id="IPR013783">
    <property type="entry name" value="Ig-like_fold"/>
</dbReference>
<reference evidence="6 7" key="1">
    <citation type="journal article" date="2015" name="Antonie Van Leeuwenhoek">
        <title>Oricola cellulosilytica gen. nov., sp. nov., a cellulose-degrading bacterium of the family Phyllobacteriaceae isolated from surface seashore water, and emended descriptions of Mesorhizobium loti and Phyllobacterium myrsinacearum.</title>
        <authorList>
            <person name="Hameed A."/>
            <person name="Shahina M."/>
            <person name="Lai W.A."/>
            <person name="Lin S.Y."/>
            <person name="Young L.S."/>
            <person name="Liu Y.C."/>
            <person name="Hsu Y.H."/>
            <person name="Young C.C."/>
        </authorList>
    </citation>
    <scope>NUCLEOTIDE SEQUENCE [LARGE SCALE GENOMIC DNA]</scope>
    <source>
        <strain evidence="6 7">KCTC 52183</strain>
    </source>
</reference>
<dbReference type="RefSeq" id="WP_131565704.1">
    <property type="nucleotide sequence ID" value="NZ_JAINFK010000001.1"/>
</dbReference>
<dbReference type="OrthoDB" id="6057489at2"/>
<dbReference type="InterPro" id="IPR030934">
    <property type="entry name" value="Intein_C"/>
</dbReference>
<dbReference type="InterPro" id="IPR036844">
    <property type="entry name" value="Hint_dom_sf"/>
</dbReference>
<dbReference type="CDD" id="cd00085">
    <property type="entry name" value="HNHc"/>
    <property type="match status" value="1"/>
</dbReference>
<dbReference type="InterPro" id="IPR028994">
    <property type="entry name" value="Integrin_alpha_N"/>
</dbReference>
<dbReference type="Pfam" id="PF25023">
    <property type="entry name" value="TEN_YD-shell"/>
    <property type="match status" value="3"/>
</dbReference>
<dbReference type="NCBIfam" id="TIGR04215">
    <property type="entry name" value="choice_anch_A"/>
    <property type="match status" value="1"/>
</dbReference>
<dbReference type="Pfam" id="PF18911">
    <property type="entry name" value="PKD_4"/>
    <property type="match status" value="1"/>
</dbReference>
<dbReference type="SUPFAM" id="SSF69318">
    <property type="entry name" value="Integrin alpha N-terminal domain"/>
    <property type="match status" value="2"/>
</dbReference>
<dbReference type="GO" id="GO:0005509">
    <property type="term" value="F:calcium ion binding"/>
    <property type="evidence" value="ECO:0007669"/>
    <property type="project" value="InterPro"/>
</dbReference>
<dbReference type="Pfam" id="PF05593">
    <property type="entry name" value="RHS_repeat"/>
    <property type="match status" value="7"/>
</dbReference>
<dbReference type="EMBL" id="SJST01000001">
    <property type="protein sequence ID" value="TCD16654.1"/>
    <property type="molecule type" value="Genomic_DNA"/>
</dbReference>
<dbReference type="Pfam" id="PF07591">
    <property type="entry name" value="PT-HINT"/>
    <property type="match status" value="1"/>
</dbReference>
<dbReference type="PROSITE" id="PS50818">
    <property type="entry name" value="INTEIN_C_TER"/>
    <property type="match status" value="1"/>
</dbReference>
<dbReference type="SUPFAM" id="SSF49313">
    <property type="entry name" value="Cadherin-like"/>
    <property type="match status" value="2"/>
</dbReference>
<proteinExistence type="predicted"/>
<dbReference type="Proteomes" id="UP000291301">
    <property type="component" value="Unassembled WGS sequence"/>
</dbReference>
<evidence type="ECO:0000313" key="7">
    <source>
        <dbReference type="Proteomes" id="UP000291301"/>
    </source>
</evidence>
<dbReference type="InterPro" id="IPR026588">
    <property type="entry name" value="Choice_anch_A"/>
</dbReference>
<dbReference type="Pfam" id="PF13517">
    <property type="entry name" value="FG-GAP_3"/>
    <property type="match status" value="1"/>
</dbReference>
<evidence type="ECO:0000256" key="3">
    <source>
        <dbReference type="SAM" id="SignalP"/>
    </source>
</evidence>
<dbReference type="GO" id="GO:0016539">
    <property type="term" value="P:intein-mediated protein splicing"/>
    <property type="evidence" value="ECO:0007669"/>
    <property type="project" value="InterPro"/>
</dbReference>
<protein>
    <submittedName>
        <fullName evidence="6">Choice-of-anchor A family protein</fullName>
    </submittedName>
</protein>
<keyword evidence="1 3" id="KW-0732">Signal</keyword>
<accession>A0A4R0PJ59</accession>
<dbReference type="InterPro" id="IPR006530">
    <property type="entry name" value="YD"/>
</dbReference>
<dbReference type="Gene3D" id="2.180.10.10">
    <property type="entry name" value="RHS repeat-associated core"/>
    <property type="match status" value="4"/>
</dbReference>
<dbReference type="GO" id="GO:0016020">
    <property type="term" value="C:membrane"/>
    <property type="evidence" value="ECO:0007669"/>
    <property type="project" value="InterPro"/>
</dbReference>
<keyword evidence="7" id="KW-1185">Reference proteome</keyword>
<dbReference type="InterPro" id="IPR050708">
    <property type="entry name" value="T6SS_VgrG/RHS"/>
</dbReference>
<sequence length="3243" mass="341139">MRDLSQLCRSLRIVAAVMVLLAANFSVPLASAASLNGLNGRPSVSFEQDAQLLTFDASDMTDLDGLVTYRWSLVGRPFASAAVIRGAAAPVAFVQVDVPGQYTIELARTVDGVVQPPISLVATTDNLEPVAAIGAEGGHAPVSPGMPVRLTGAGSYDQFPDGELSFRWTFSSLPAGSAAVFDNPLGLRAAFTPDLPGEYEVTLTVSDPDGLEATDTIRLATGQGLASASAGADVPVTAGEPVLIDAFGSTHSAGVPLLAAWSVVSRPPGSLADLESGGSIDPPQPGRHQLTPDVDGLYVLRADLSEGGSAAADTVIVAVNANVRPIAEAGADRVIATGAQALLDATGSTDANGDNLAVRWDLIHAPAGSAAVILHADQPKATLTTDMAGDYLVQLSVSDGASTSRDTVLLTSGFVSPVARAGRDAVLPKSGVVQLDGTRSAGVSRFPLDGMWSISNLADARAATLGDIVRPDALAASAEFAIDPAGYYNPARGLSDYNLVVFQNALMRSQVHGAAFVGGQLNGQSAGFGYGLGSDAGGEVILTVGGHINGNPKTVTNGGSVRAGLAPNAHINFEGGGEMIIDPTVDVAPLQAELEAFSVQLREEAPTSVVSLPAAQPLAVTFNAVPNADGVAVFDISDGNDLFDDSKVRSIDISMNGAEAVVINVGGKNVKVRQANFVGAFESDLVRGRVLWNFHGASNVNIDREFSGSLLAPGAMVHVNARMTGAVVARQLIQRAAIAMPVFTGAPAFAEVPDPVTAAVLQLRVDDNGYSDVDTLLATTANIAPIADIDVSAADVNVGTLVSLSAASSADANGDALEARWSLVMRPAGSAATIIGAGDTVSLTPDRRGTYVAQLIVHDGALASAPATLAIVAANRPPVITSTPVGEGIEGEPYLYTAQADDPDGDSLAWALVRAPAGMSVSSTSGEISWTPDEPGSFDVALRVSDGYGGIDLQSFTIVVSPATLINPPVVSAIGDLTVRPGETVTVAVAASDPDGDTLSFWAPALPPGASLDAKTGIFEFSAVAEAPAQHPVTIIVSDGILTTSVNFNVIVVGWPETDPTLFSGRVLDAQDFANGLETPVTGAAVTLNGVSVTTAADGGFAFSALAAAQVGEQIVLADGTAATPPAVGGVYGAASRRVRIYEHAPNLLAAPLLLSRFNGEGVVATEIDDDLPPNLRTCSITRYESADGSAIPLAALALVAPDTVAPGTAMTIWSRAESAATYAAAGSATVGADGTTLENVVGTVASGSGVFVTPLALSGQESALQPFDSYVPSLLGEGNMQTGFSLPSYSSLGQNRAPSFLYNSVAANPRPIVTADITIPARAALTGTLEAELYVNGQKAPGVTVIDLTTAENPASALPVEDTDAAVSVSVSFDGSAFATGAYPYELYVFAGGTCAAAAARTEGRVFVNNRSSTPYGSGWKPTELQTLVTQPDGSVLIEEADGGLSLFEVGNAVESFDKLSLRYDIEGGHAASVGDLNGDGRLDFVTAASNSGDVVVFLNEGGVDFQRAHDLPLADPVVAPTDPQVVYTPEITDLTLGDVSGDGILDLVVSRQFNGGISVALGRGDGSFGTFSSATAGSGTYNSVKIADVDGDRVADIVGLSAYIGFYATPHVILNDRNGGFEPPIIVHTTPQRHTRFNVIDLDDDGDSDIVLDGARALLNDGSANFDERQFKLFGTVELLNPVADVTRIRGFDGVVSVSLGSDQIGIAVFDRVTRRFNAAQTIPLPSPALRGAGVRFVDLNGDGLDDILLNEGGGSSLAYAIYATADGDFGGLNLLPIGHPLFEVRAADFDDDGASDLLSVDRYDIFLDYGNATGAENIRVPFGDFSALARDAGGFVRRYKDGTEIAFDEFGRQTSVTDANGNVTAYAYDADGRLVSITDPVGEQTLYTYLGGRLASVTSPDGRVTTFEYDASGRMIALEEPDSSQQLFSYDANGRLVSETDKRGFETTHLYGAAGRFLASTYPDGASNAISAARSLGLDSLGGDTGTFVSPEDRITTVADARGNESVMEVNQWGGVVRRVDPLGREYRFERNEDNLVVTAFVPLDGANAGFRETGFAYDSDGNLVEQTDAVGAGEERTQRWVYGTEFSRLVEKIDAGGFTTTYDYDARGNLLTETDPNGGVTAHTYNERGQKLTTTDRRGNVTTVTYDARGLLGTLTDPAGFATRHVYDLAGNLRLQIRGEGTPEEQRVSYEYDPLNRVTRMLNGEAEITEYGYDTAGNPVLVRDATGIEASRSYDSRNRLTSVADPASGTTVMGYDADNNLTSVIASDGTATAMTYDAVNRVTDTTDALGITRRVAYDARDNAIAITDGRGNTTTFEYDLLDRVTARTNPLGNRWGFGYDARGLRTSTAKPDGRSLAFGYDNLQRLTIVIADGRFIQRRYAYDAEGNLTAMGTGGGFGWGFEYDARNQIISSAEPRVDSIYANISGLTYAYDAHGRRVSMSQPAARAETLYAWDKADRLVTVTGPSGKAISLGYDGAGRRSSIAFPNGLTTELSFQTPFAAAPGTTGRLASIAHGLDAAGQTGTALNGLLGTFSYGYDVKGNITGIAESGTPARTRNYALDAIERLTAVTDGGGGPLESYTLDEEGNRIVSHLSSFHVTDSANRLTEDAGHAYEYDVNGNLVRKTVKASGETWRYGYSVFDELVRATKHASPDPAAPPVLTKRWDYDPLGRRAREYGPSGNRVFHHDGEQVAMEWTFASGLRSRAIRWYTHSDVTDDLLAITGLDPAADTFVNRGLLPAGTSYYAHTDHQGSVRAVTDDAGTVINEYSYDSYGNAETAVESLPQLFRYTAREYDPETGLYHYRARTYDPATGRFLQEDPIWFAAGDLNIYRYVWNSPVNWVDPTGLSPSNEQTQTSGIGLRAMGAVAMTGDRVNCLFGIAASAIAAIDAVQTGDGGDIVETAVLMGETAMECGFKVRAKARPGNRCTGPGSGGGFRQAALTLGRMIGNSFTEGTPVLTRAGFRPIEEIQVGEEIGAIDEKTGERVWRKVVERLSRQAPEVLQITVEDAAGNRNTITATPEHPFHVEDWDGSVETVVAILNGTDGLPAHMLMPSDGKTRFGDWVKAGALKRGDRISTLFSVGPTVENAKSLDAARESRPIGGDALSALKAANDNEPVTVREILRDQDAARVYNFEIESLPGEITHNYMVGDDALWVHNATKHPRLPGRVLRRLWEQYWQQPWPLDESGRNQDACHIIALADGGNNSPTNITPMPRRDHVRQHIANGDFRRWGKRAHGGTD</sequence>
<dbReference type="InterPro" id="IPR022409">
    <property type="entry name" value="PKD/Chitinase_dom"/>
</dbReference>
<gene>
    <name evidence="6" type="ORF">E0D97_04375</name>
</gene>
<dbReference type="InterPro" id="IPR003587">
    <property type="entry name" value="Hint_dom_N"/>
</dbReference>
<dbReference type="Pfam" id="PF00801">
    <property type="entry name" value="PKD"/>
    <property type="match status" value="1"/>
</dbReference>
<keyword evidence="2" id="KW-0677">Repeat</keyword>
<dbReference type="InterPro" id="IPR015919">
    <property type="entry name" value="Cadherin-like_sf"/>
</dbReference>
<dbReference type="CDD" id="cd00081">
    <property type="entry name" value="Hint"/>
    <property type="match status" value="1"/>
</dbReference>
<feature type="domain" description="PKD/Chitinase" evidence="4">
    <location>
        <begin position="320"/>
        <end position="415"/>
    </location>
</feature>
<dbReference type="PANTHER" id="PTHR32305:SF15">
    <property type="entry name" value="PROTEIN RHSA-RELATED"/>
    <property type="match status" value="1"/>
</dbReference>
<evidence type="ECO:0000256" key="1">
    <source>
        <dbReference type="ARBA" id="ARBA00022729"/>
    </source>
</evidence>